<accession>A0A1I5ENP1</accession>
<reference evidence="1 2" key="1">
    <citation type="submission" date="2016-10" db="EMBL/GenBank/DDBJ databases">
        <authorList>
            <person name="de Groot N.N."/>
        </authorList>
    </citation>
    <scope>NUCLEOTIDE SEQUENCE [LARGE SCALE GENOMIC DNA]</scope>
    <source>
        <strain evidence="1 2">DSM 1283</strain>
    </source>
</reference>
<proteinExistence type="predicted"/>
<dbReference type="STRING" id="1527.SAMN04489757_11047"/>
<name>A0A1I5ENP1_9FIRM</name>
<dbReference type="RefSeq" id="WP_091685761.1">
    <property type="nucleotide sequence ID" value="NZ_BAABFM010000061.1"/>
</dbReference>
<dbReference type="AlphaFoldDB" id="A0A1I5ENP1"/>
<evidence type="ECO:0000313" key="2">
    <source>
        <dbReference type="Proteomes" id="UP000198806"/>
    </source>
</evidence>
<evidence type="ECO:0000313" key="1">
    <source>
        <dbReference type="EMBL" id="SFO13097.1"/>
    </source>
</evidence>
<sequence>MKSLKAFLNPVQVENKEVIVSNRFKENDKVVPFIIRPITQEENKLLIKKYTKKDKKGTEVFDRAEYVQALTASAVVFPDLKNAELQNAYGVLGESSLLQKMLYVGEYAELAIAVQELSGLDKDINNDIEEAKN</sequence>
<dbReference type="InterPro" id="IPR038559">
    <property type="entry name" value="XkdN-like_sf"/>
</dbReference>
<keyword evidence="2" id="KW-1185">Reference proteome</keyword>
<dbReference type="EMBL" id="FOWD01000010">
    <property type="protein sequence ID" value="SFO13097.1"/>
    <property type="molecule type" value="Genomic_DNA"/>
</dbReference>
<dbReference type="OrthoDB" id="1807498at2"/>
<gene>
    <name evidence="1" type="ORF">SAMN04489757_11047</name>
</gene>
<dbReference type="Gene3D" id="3.30.2220.30">
    <property type="match status" value="1"/>
</dbReference>
<dbReference type="Proteomes" id="UP000198806">
    <property type="component" value="Unassembled WGS sequence"/>
</dbReference>
<dbReference type="InterPro" id="IPR014986">
    <property type="entry name" value="XkdN-like"/>
</dbReference>
<organism evidence="1 2">
    <name type="scientific">Anaerocolumna aminovalerica</name>
    <dbReference type="NCBI Taxonomy" id="1527"/>
    <lineage>
        <taxon>Bacteria</taxon>
        <taxon>Bacillati</taxon>
        <taxon>Bacillota</taxon>
        <taxon>Clostridia</taxon>
        <taxon>Lachnospirales</taxon>
        <taxon>Lachnospiraceae</taxon>
        <taxon>Anaerocolumna</taxon>
    </lineage>
</organism>
<dbReference type="Pfam" id="PF08890">
    <property type="entry name" value="Phage_TAC_5"/>
    <property type="match status" value="1"/>
</dbReference>
<protein>
    <submittedName>
        <fullName evidence="1">Phage XkdN-like tail assembly chaperone protein, TAC</fullName>
    </submittedName>
</protein>